<organism evidence="1 2">
    <name type="scientific">Coniosporium uncinatum</name>
    <dbReference type="NCBI Taxonomy" id="93489"/>
    <lineage>
        <taxon>Eukaryota</taxon>
        <taxon>Fungi</taxon>
        <taxon>Dikarya</taxon>
        <taxon>Ascomycota</taxon>
        <taxon>Pezizomycotina</taxon>
        <taxon>Dothideomycetes</taxon>
        <taxon>Dothideomycetes incertae sedis</taxon>
        <taxon>Coniosporium</taxon>
    </lineage>
</organism>
<sequence length="730" mass="81345">MSPKTQAQEWWILSRCKTDEKEPYYLITNGKAIKKVSPLQICSLVSQQHVEAFEQSVLAVETYLNGNGMIERKNSVEQNVFKLTPRFREQAKQWFQDQQARKQGTKRGASPGFIDSDSEDEAQEDTDADIQGPKVYISVSVKASVNFFAWVVQGPYLCLHCNKVMEVGLTTSAFGDLTKIVEQLSKPSAASRPSKNPEAQLRIALRGMQQAQKQTDEENARLKARLVDSKIVKGGEIDRLTSENEALTARLRELENLPKQLATLREERDRALHAFNQEKDDAAVREADAAEAFERRVLAIEDAAQEKIKRLEEELRRSEADKSDANDRLFQVQEQLTRSEESAQKLYRQVQELKARLSEATPDNTPGQGTVMIGTPLATQPDALLVEAFEASIQREAKLGDEIKLLRRSIDEQKAGSVRQLSIEATKRADLEAKLSSQTAECTHLHAQLQTCESQTTNLLSRISQFNALLRSLPLLPSPPPEEPVPEVSVAREYALDATLPLELHTPTASSSSRPATPATAAANVSHAQTSVRPADSTTLLRDENADLRARLTALEVRATDLQASVEQYSDQHPEYMLAAITADVMALDLAFSLYHVVPRLLLRKEGEEGTGEKGTAVLVAVLARQYEVRREQVRGRLDQFFREEGKGEEASRLVGALGREEWEVVAPFVGSEEKVGQNLDGRVGDDIGEAVDEDVEIVEVGWPEGWQRSAERREWIQGVLGEVKRLLAL</sequence>
<reference evidence="1" key="1">
    <citation type="submission" date="2024-09" db="EMBL/GenBank/DDBJ databases">
        <title>Black Yeasts Isolated from many extreme environments.</title>
        <authorList>
            <person name="Coleine C."/>
            <person name="Stajich J.E."/>
            <person name="Selbmann L."/>
        </authorList>
    </citation>
    <scope>NUCLEOTIDE SEQUENCE</scope>
    <source>
        <strain evidence="1">CCFEE 5737</strain>
    </source>
</reference>
<dbReference type="EMBL" id="JAWDJW010006772">
    <property type="protein sequence ID" value="KAK3063635.1"/>
    <property type="molecule type" value="Genomic_DNA"/>
</dbReference>
<dbReference type="Proteomes" id="UP001186974">
    <property type="component" value="Unassembled WGS sequence"/>
</dbReference>
<accession>A0ACC3D8T2</accession>
<protein>
    <submittedName>
        <fullName evidence="1">Uncharacterized protein</fullName>
    </submittedName>
</protein>
<evidence type="ECO:0000313" key="1">
    <source>
        <dbReference type="EMBL" id="KAK3063635.1"/>
    </source>
</evidence>
<evidence type="ECO:0000313" key="2">
    <source>
        <dbReference type="Proteomes" id="UP001186974"/>
    </source>
</evidence>
<name>A0ACC3D8T2_9PEZI</name>
<keyword evidence="2" id="KW-1185">Reference proteome</keyword>
<comment type="caution">
    <text evidence="1">The sequence shown here is derived from an EMBL/GenBank/DDBJ whole genome shotgun (WGS) entry which is preliminary data.</text>
</comment>
<gene>
    <name evidence="1" type="ORF">LTS18_013947</name>
</gene>
<proteinExistence type="predicted"/>